<name>A0AAV4S123_CAEEX</name>
<sequence>MGLIAVVTLVTRGNRTLLHHHSKQRSLLQDISEGPGESVTPHTVLHFLEKYYFFPDKTMAQKLSYPEVLERLLFLCLRGHLKSFQVVKENIWRHFSRVGEVWFFSSATLPNTCDYPFAKSS</sequence>
<reference evidence="1 2" key="1">
    <citation type="submission" date="2021-06" db="EMBL/GenBank/DDBJ databases">
        <title>Caerostris extrusa draft genome.</title>
        <authorList>
            <person name="Kono N."/>
            <person name="Arakawa K."/>
        </authorList>
    </citation>
    <scope>NUCLEOTIDE SEQUENCE [LARGE SCALE GENOMIC DNA]</scope>
</reference>
<dbReference type="EMBL" id="BPLR01008650">
    <property type="protein sequence ID" value="GIY26240.1"/>
    <property type="molecule type" value="Genomic_DNA"/>
</dbReference>
<accession>A0AAV4S123</accession>
<dbReference type="AlphaFoldDB" id="A0AAV4S123"/>
<evidence type="ECO:0008006" key="3">
    <source>
        <dbReference type="Google" id="ProtNLM"/>
    </source>
</evidence>
<keyword evidence="2" id="KW-1185">Reference proteome</keyword>
<organism evidence="1 2">
    <name type="scientific">Caerostris extrusa</name>
    <name type="common">Bark spider</name>
    <name type="synonym">Caerostris bankana</name>
    <dbReference type="NCBI Taxonomy" id="172846"/>
    <lineage>
        <taxon>Eukaryota</taxon>
        <taxon>Metazoa</taxon>
        <taxon>Ecdysozoa</taxon>
        <taxon>Arthropoda</taxon>
        <taxon>Chelicerata</taxon>
        <taxon>Arachnida</taxon>
        <taxon>Araneae</taxon>
        <taxon>Araneomorphae</taxon>
        <taxon>Entelegynae</taxon>
        <taxon>Araneoidea</taxon>
        <taxon>Araneidae</taxon>
        <taxon>Caerostris</taxon>
    </lineage>
</organism>
<gene>
    <name evidence="1" type="ORF">CEXT_202631</name>
</gene>
<dbReference type="Proteomes" id="UP001054945">
    <property type="component" value="Unassembled WGS sequence"/>
</dbReference>
<comment type="caution">
    <text evidence="1">The sequence shown here is derived from an EMBL/GenBank/DDBJ whole genome shotgun (WGS) entry which is preliminary data.</text>
</comment>
<protein>
    <recommendedName>
        <fullName evidence="3">Maturase K</fullName>
    </recommendedName>
</protein>
<proteinExistence type="predicted"/>
<evidence type="ECO:0000313" key="1">
    <source>
        <dbReference type="EMBL" id="GIY26240.1"/>
    </source>
</evidence>
<evidence type="ECO:0000313" key="2">
    <source>
        <dbReference type="Proteomes" id="UP001054945"/>
    </source>
</evidence>